<reference evidence="1" key="1">
    <citation type="submission" date="2020-04" db="EMBL/GenBank/DDBJ databases">
        <authorList>
            <person name="Alioto T."/>
            <person name="Alioto T."/>
            <person name="Gomez Garrido J."/>
        </authorList>
    </citation>
    <scope>NUCLEOTIDE SEQUENCE</scope>
    <source>
        <strain evidence="1">A484AB</strain>
    </source>
</reference>
<organism evidence="1 2">
    <name type="scientific">Paramuricea clavata</name>
    <name type="common">Red gorgonian</name>
    <name type="synonym">Violescent sea-whip</name>
    <dbReference type="NCBI Taxonomy" id="317549"/>
    <lineage>
        <taxon>Eukaryota</taxon>
        <taxon>Metazoa</taxon>
        <taxon>Cnidaria</taxon>
        <taxon>Anthozoa</taxon>
        <taxon>Octocorallia</taxon>
        <taxon>Malacalcyonacea</taxon>
        <taxon>Plexauridae</taxon>
        <taxon>Paramuricea</taxon>
    </lineage>
</organism>
<dbReference type="OrthoDB" id="5977287at2759"/>
<protein>
    <submittedName>
        <fullName evidence="1">Uncharacterized protein</fullName>
    </submittedName>
</protein>
<comment type="caution">
    <text evidence="1">The sequence shown here is derived from an EMBL/GenBank/DDBJ whole genome shotgun (WGS) entry which is preliminary data.</text>
</comment>
<sequence>MNEIWTVIMSTYNQGGDISVILAQYARESQTRERHVSFLLKMYQEEIQKLKSDVPKNTLSNKQKNTIKEEMKVLEKICDANIRGSSEDDPSTNITALLFKDILEAVQLRCPLIHDMLESIIISNPISRNILKTNTHKMICGLQILGFMSNIRNSKTRNCFPMIFGLLCISYGAGKQFVDMLQSMGLSLHWNTIMSFLDKRLTEFQSLIDKCAPTSKPVILLMDNVNMYHGNRRHHRLFKVLGPNMWNFTVRGLLVPNLTEIEHLFQCEESAEKAQCSEPEKLMA</sequence>
<proteinExistence type="predicted"/>
<evidence type="ECO:0000313" key="2">
    <source>
        <dbReference type="Proteomes" id="UP001152795"/>
    </source>
</evidence>
<dbReference type="EMBL" id="CACRXK020003098">
    <property type="protein sequence ID" value="CAB3997441.1"/>
    <property type="molecule type" value="Genomic_DNA"/>
</dbReference>
<dbReference type="AlphaFoldDB" id="A0A7D9DYH3"/>
<gene>
    <name evidence="1" type="ORF">PACLA_8A059178</name>
</gene>
<name>A0A7D9DYH3_PARCT</name>
<accession>A0A7D9DYH3</accession>
<keyword evidence="2" id="KW-1185">Reference proteome</keyword>
<dbReference type="Proteomes" id="UP001152795">
    <property type="component" value="Unassembled WGS sequence"/>
</dbReference>
<evidence type="ECO:0000313" key="1">
    <source>
        <dbReference type="EMBL" id="CAB3997441.1"/>
    </source>
</evidence>